<dbReference type="PANTHER" id="PTHR42866:SF2">
    <property type="entry name" value="3-DEOXY-MANNO-OCTULOSONATE CYTIDYLYLTRANSFERASE, MITOCHONDRIAL"/>
    <property type="match status" value="1"/>
</dbReference>
<evidence type="ECO:0000256" key="3">
    <source>
        <dbReference type="ARBA" id="ARBA00022695"/>
    </source>
</evidence>
<name>A0A2S8GB17_9BACT</name>
<keyword evidence="5" id="KW-0963">Cytoplasm</keyword>
<evidence type="ECO:0000256" key="5">
    <source>
        <dbReference type="HAMAP-Rule" id="MF_00057"/>
    </source>
</evidence>
<dbReference type="NCBIfam" id="NF009905">
    <property type="entry name" value="PRK13368.1"/>
    <property type="match status" value="1"/>
</dbReference>
<evidence type="ECO:0000256" key="1">
    <source>
        <dbReference type="ARBA" id="ARBA00004370"/>
    </source>
</evidence>
<dbReference type="PANTHER" id="PTHR42866">
    <property type="entry name" value="3-DEOXY-MANNO-OCTULOSONATE CYTIDYLYLTRANSFERASE"/>
    <property type="match status" value="1"/>
</dbReference>
<dbReference type="NCBIfam" id="NF003950">
    <property type="entry name" value="PRK05450.1-3"/>
    <property type="match status" value="1"/>
</dbReference>
<comment type="subcellular location">
    <subcellularLocation>
        <location evidence="5">Cytoplasm</location>
    </subcellularLocation>
    <subcellularLocation>
        <location evidence="1">Membrane</location>
    </subcellularLocation>
</comment>
<dbReference type="GO" id="GO:0008690">
    <property type="term" value="F:3-deoxy-manno-octulosonate cytidylyltransferase activity"/>
    <property type="evidence" value="ECO:0007669"/>
    <property type="project" value="UniProtKB-UniRule"/>
</dbReference>
<gene>
    <name evidence="5 6" type="primary">kdsB</name>
    <name evidence="6" type="ORF">C5Y93_30640</name>
</gene>
<dbReference type="AlphaFoldDB" id="A0A2S8GB17"/>
<comment type="function">
    <text evidence="5">Activates KDO (a required 8-carbon sugar) for incorporation into bacterial lipopolysaccharide in Gram-negative bacteria.</text>
</comment>
<dbReference type="SUPFAM" id="SSF53448">
    <property type="entry name" value="Nucleotide-diphospho-sugar transferases"/>
    <property type="match status" value="1"/>
</dbReference>
<keyword evidence="3 5" id="KW-0548">Nucleotidyltransferase</keyword>
<keyword evidence="4 5" id="KW-0448">Lipopolysaccharide biosynthesis</keyword>
<proteinExistence type="inferred from homology"/>
<dbReference type="UniPathway" id="UPA00358">
    <property type="reaction ID" value="UER00476"/>
</dbReference>
<dbReference type="OrthoDB" id="9815559at2"/>
<evidence type="ECO:0000256" key="4">
    <source>
        <dbReference type="ARBA" id="ARBA00022985"/>
    </source>
</evidence>
<dbReference type="InterPro" id="IPR003329">
    <property type="entry name" value="Cytidylyl_trans"/>
</dbReference>
<evidence type="ECO:0000313" key="6">
    <source>
        <dbReference type="EMBL" id="PQO41471.1"/>
    </source>
</evidence>
<dbReference type="Pfam" id="PF02348">
    <property type="entry name" value="CTP_transf_3"/>
    <property type="match status" value="1"/>
</dbReference>
<accession>A0A2S8GB17</accession>
<comment type="pathway">
    <text evidence="5">Nucleotide-sugar biosynthesis; CMP-3-deoxy-D-manno-octulosonate biosynthesis; CMP-3-deoxy-D-manno-octulosonate from 3-deoxy-D-manno-octulosonate and CTP: step 1/1.</text>
</comment>
<dbReference type="Proteomes" id="UP000237819">
    <property type="component" value="Unassembled WGS sequence"/>
</dbReference>
<dbReference type="GO" id="GO:0016020">
    <property type="term" value="C:membrane"/>
    <property type="evidence" value="ECO:0007669"/>
    <property type="project" value="UniProtKB-SubCell"/>
</dbReference>
<evidence type="ECO:0000313" key="7">
    <source>
        <dbReference type="Proteomes" id="UP000237819"/>
    </source>
</evidence>
<dbReference type="EMBL" id="PUHZ01000026">
    <property type="protein sequence ID" value="PQO41471.1"/>
    <property type="molecule type" value="Genomic_DNA"/>
</dbReference>
<dbReference type="Gene3D" id="3.90.550.10">
    <property type="entry name" value="Spore Coat Polysaccharide Biosynthesis Protein SpsA, Chain A"/>
    <property type="match status" value="1"/>
</dbReference>
<dbReference type="FunFam" id="3.90.550.10:FF:000011">
    <property type="entry name" value="3-deoxy-manno-octulosonate cytidylyltransferase"/>
    <property type="match status" value="1"/>
</dbReference>
<dbReference type="RefSeq" id="WP_105339295.1">
    <property type="nucleotide sequence ID" value="NZ_PUHZ01000026.1"/>
</dbReference>
<comment type="similarity">
    <text evidence="5">Belongs to the KdsB family.</text>
</comment>
<evidence type="ECO:0000256" key="2">
    <source>
        <dbReference type="ARBA" id="ARBA00022679"/>
    </source>
</evidence>
<comment type="caution">
    <text evidence="6">The sequence shown here is derived from an EMBL/GenBank/DDBJ whole genome shotgun (WGS) entry which is preliminary data.</text>
</comment>
<dbReference type="GO" id="GO:0005829">
    <property type="term" value="C:cytosol"/>
    <property type="evidence" value="ECO:0007669"/>
    <property type="project" value="TreeGrafter"/>
</dbReference>
<dbReference type="EC" id="2.7.7.38" evidence="5"/>
<sequence>MSPQSPLRLHLRTAVIIPARLESTRLPHKMLLAETGKPLIQHTYEAAIDALRPEKVIVATDHPSIRDAVLDFGGEVIMTSDQCASGTDRLAEAAQQLPEFDLLLNVQGDEPEIASTSIDKLIQLMEENPGVNMGTLATPIREKAQLSDPACVKVVLDQNGKALLFSRSQIPFVREWNDAVLEADPPHFLMHLGIYAYRRDFLLRIAAAPRTEIEKLESLEQLRVLSMGESIHVGIVKEASSGIDTPSDYAAFVSRKHAC</sequence>
<dbReference type="InterPro" id="IPR029044">
    <property type="entry name" value="Nucleotide-diphossugar_trans"/>
</dbReference>
<comment type="catalytic activity">
    <reaction evidence="5">
        <text>3-deoxy-alpha-D-manno-oct-2-ulosonate + CTP = CMP-3-deoxy-beta-D-manno-octulosonate + diphosphate</text>
        <dbReference type="Rhea" id="RHEA:23448"/>
        <dbReference type="ChEBI" id="CHEBI:33019"/>
        <dbReference type="ChEBI" id="CHEBI:37563"/>
        <dbReference type="ChEBI" id="CHEBI:85986"/>
        <dbReference type="ChEBI" id="CHEBI:85987"/>
        <dbReference type="EC" id="2.7.7.38"/>
    </reaction>
</comment>
<dbReference type="NCBIfam" id="NF003952">
    <property type="entry name" value="PRK05450.1-5"/>
    <property type="match status" value="1"/>
</dbReference>
<dbReference type="InterPro" id="IPR004528">
    <property type="entry name" value="KdsB"/>
</dbReference>
<dbReference type="HAMAP" id="MF_00057">
    <property type="entry name" value="KdsB"/>
    <property type="match status" value="1"/>
</dbReference>
<dbReference type="GO" id="GO:0033468">
    <property type="term" value="P:CMP-keto-3-deoxy-D-manno-octulosonic acid biosynthetic process"/>
    <property type="evidence" value="ECO:0007669"/>
    <property type="project" value="UniProtKB-UniRule"/>
</dbReference>
<organism evidence="6 7">
    <name type="scientific">Blastopirellula marina</name>
    <dbReference type="NCBI Taxonomy" id="124"/>
    <lineage>
        <taxon>Bacteria</taxon>
        <taxon>Pseudomonadati</taxon>
        <taxon>Planctomycetota</taxon>
        <taxon>Planctomycetia</taxon>
        <taxon>Pirellulales</taxon>
        <taxon>Pirellulaceae</taxon>
        <taxon>Blastopirellula</taxon>
    </lineage>
</organism>
<reference evidence="6 7" key="1">
    <citation type="submission" date="2018-02" db="EMBL/GenBank/DDBJ databases">
        <title>Comparative genomes isolates from brazilian mangrove.</title>
        <authorList>
            <person name="Araujo J.E."/>
            <person name="Taketani R.G."/>
            <person name="Silva M.C.P."/>
            <person name="Loureco M.V."/>
            <person name="Andreote F.D."/>
        </authorList>
    </citation>
    <scope>NUCLEOTIDE SEQUENCE [LARGE SCALE GENOMIC DNA]</scope>
    <source>
        <strain evidence="6 7">Nap-Phe MGV</strain>
    </source>
</reference>
<protein>
    <recommendedName>
        <fullName evidence="5">3-deoxy-manno-octulosonate cytidylyltransferase</fullName>
        <ecNumber evidence="5">2.7.7.38</ecNumber>
    </recommendedName>
    <alternativeName>
        <fullName evidence="5">CMP-2-keto-3-deoxyoctulosonic acid synthase</fullName>
        <shortName evidence="5">CKS</shortName>
        <shortName evidence="5">CMP-KDO synthase</shortName>
    </alternativeName>
</protein>
<dbReference type="CDD" id="cd02517">
    <property type="entry name" value="CMP-KDO-Synthetase"/>
    <property type="match status" value="1"/>
</dbReference>
<dbReference type="NCBIfam" id="TIGR00466">
    <property type="entry name" value="kdsB"/>
    <property type="match status" value="1"/>
</dbReference>
<dbReference type="GO" id="GO:0009103">
    <property type="term" value="P:lipopolysaccharide biosynthetic process"/>
    <property type="evidence" value="ECO:0007669"/>
    <property type="project" value="UniProtKB-UniRule"/>
</dbReference>
<keyword evidence="2 5" id="KW-0808">Transferase</keyword>